<organism evidence="1 2">
    <name type="scientific">Pseudomonas fluorescens</name>
    <dbReference type="NCBI Taxonomy" id="294"/>
    <lineage>
        <taxon>Bacteria</taxon>
        <taxon>Pseudomonadati</taxon>
        <taxon>Pseudomonadota</taxon>
        <taxon>Gammaproteobacteria</taxon>
        <taxon>Pseudomonadales</taxon>
        <taxon>Pseudomonadaceae</taxon>
        <taxon>Pseudomonas</taxon>
    </lineage>
</organism>
<protein>
    <submittedName>
        <fullName evidence="1">Uncharacterized protein</fullName>
    </submittedName>
</protein>
<evidence type="ECO:0000313" key="1">
    <source>
        <dbReference type="EMBL" id="VVN75824.1"/>
    </source>
</evidence>
<sequence length="83" mass="9314">MPLTKPNQDLRRELKALGFSLEQAADEVLRITKDCRDVEVAAVLKLIAKLYENADRLAALADEVKAGRIVHDKEMNRWPGGDI</sequence>
<gene>
    <name evidence="1" type="ORF">PS833_00726</name>
</gene>
<evidence type="ECO:0000313" key="2">
    <source>
        <dbReference type="Proteomes" id="UP000409037"/>
    </source>
</evidence>
<proteinExistence type="predicted"/>
<dbReference type="RefSeq" id="WP_150796625.1">
    <property type="nucleotide sequence ID" value="NZ_CABVHU010000001.1"/>
</dbReference>
<name>A0A5E7AGS9_PSEFL</name>
<dbReference type="EMBL" id="CABVHU010000001">
    <property type="protein sequence ID" value="VVN75824.1"/>
    <property type="molecule type" value="Genomic_DNA"/>
</dbReference>
<reference evidence="1 2" key="1">
    <citation type="submission" date="2019-09" db="EMBL/GenBank/DDBJ databases">
        <authorList>
            <person name="Chandra G."/>
            <person name="Truman W A."/>
        </authorList>
    </citation>
    <scope>NUCLEOTIDE SEQUENCE [LARGE SCALE GENOMIC DNA]</scope>
    <source>
        <strain evidence="1">PS833</strain>
    </source>
</reference>
<dbReference type="OrthoDB" id="6984782at2"/>
<dbReference type="Proteomes" id="UP000409037">
    <property type="component" value="Unassembled WGS sequence"/>
</dbReference>
<accession>A0A5E7AGS9</accession>
<dbReference type="AlphaFoldDB" id="A0A5E7AGS9"/>